<accession>A0AAN6DF28</accession>
<dbReference type="GeneID" id="66127487"/>
<evidence type="ECO:0000313" key="2">
    <source>
        <dbReference type="EMBL" id="KAG7817537.1"/>
    </source>
</evidence>
<feature type="region of interest" description="Disordered" evidence="1">
    <location>
        <begin position="27"/>
        <end position="55"/>
    </location>
</feature>
<feature type="region of interest" description="Disordered" evidence="1">
    <location>
        <begin position="97"/>
        <end position="132"/>
    </location>
</feature>
<sequence length="284" mass="31473">MTGYRKVFSSISVLPVGDNSADTIINSISSSSSGPELSESPSANAKMRAIRKEKKSIQMSVLAPIEPHQDKQEDNNNRVMGSTNQHISEISTSQEITNVEAPSWEPKIQKAGRKRRVVDSDDETPRHQHFAPNEVQCMGTASQPDSTAPTTDEFSLDPIITSSFIEGDLETAKRSQSPRCEPGNSTIQNEEDTTLVSNNSSKLADQNQMTGTLSSFLTRLQQMEAFIKKRQKHMRQELEASEVDRKQIIDIISQTQEILSSLMPDKAQIKAQQKNSSNCMHLGP</sequence>
<proteinExistence type="predicted"/>
<evidence type="ECO:0000256" key="1">
    <source>
        <dbReference type="SAM" id="MobiDB-lite"/>
    </source>
</evidence>
<reference evidence="2" key="1">
    <citation type="journal article" date="2021" name="G3 (Bethesda)">
        <title>Genomic diversity, chromosomal rearrangements, and interspecies hybridization in the ogataea polymorpha species complex.</title>
        <authorList>
            <person name="Hanson S.J."/>
            <person name="Cinneide E.O."/>
            <person name="Salzberg L.I."/>
            <person name="Wolfe K.H."/>
            <person name="McGowan J."/>
            <person name="Fitzpatrick D.A."/>
            <person name="Matlin K."/>
        </authorList>
    </citation>
    <scope>NUCLEOTIDE SEQUENCE</scope>
    <source>
        <strain evidence="2">61-244</strain>
    </source>
</reference>
<dbReference type="EMBL" id="JAHLUX010000007">
    <property type="protein sequence ID" value="KAG7817537.1"/>
    <property type="molecule type" value="Genomic_DNA"/>
</dbReference>
<evidence type="ECO:0000313" key="3">
    <source>
        <dbReference type="Proteomes" id="UP001196530"/>
    </source>
</evidence>
<feature type="compositionally biased region" description="Basic and acidic residues" evidence="1">
    <location>
        <begin position="117"/>
        <end position="126"/>
    </location>
</feature>
<feature type="compositionally biased region" description="Low complexity" evidence="1">
    <location>
        <begin position="27"/>
        <end position="42"/>
    </location>
</feature>
<dbReference type="Proteomes" id="UP001196530">
    <property type="component" value="Unassembled WGS sequence"/>
</dbReference>
<comment type="caution">
    <text evidence="2">The sequence shown here is derived from an EMBL/GenBank/DDBJ whole genome shotgun (WGS) entry which is preliminary data.</text>
</comment>
<gene>
    <name evidence="2" type="ORF">KL928_003436</name>
</gene>
<organism evidence="2 3">
    <name type="scientific">Pichia angusta</name>
    <name type="common">Yeast</name>
    <name type="synonym">Hansenula polymorpha</name>
    <dbReference type="NCBI Taxonomy" id="870730"/>
    <lineage>
        <taxon>Eukaryota</taxon>
        <taxon>Fungi</taxon>
        <taxon>Dikarya</taxon>
        <taxon>Ascomycota</taxon>
        <taxon>Saccharomycotina</taxon>
        <taxon>Pichiomycetes</taxon>
        <taxon>Pichiales</taxon>
        <taxon>Pichiaceae</taxon>
        <taxon>Ogataea</taxon>
    </lineage>
</organism>
<protein>
    <submittedName>
        <fullName evidence="2">Uncharacterized protein</fullName>
    </submittedName>
</protein>
<dbReference type="RefSeq" id="XP_043058878.1">
    <property type="nucleotide sequence ID" value="XM_043204023.1"/>
</dbReference>
<dbReference type="AlphaFoldDB" id="A0AAN6DF28"/>
<name>A0AAN6DF28_PICAN</name>